<dbReference type="RefSeq" id="WP_139169710.1">
    <property type="nucleotide sequence ID" value="NZ_FNLO01000009.1"/>
</dbReference>
<keyword evidence="2" id="KW-1185">Reference proteome</keyword>
<name>A0A1H2PS76_9BURK</name>
<proteinExistence type="predicted"/>
<evidence type="ECO:0000313" key="1">
    <source>
        <dbReference type="EMBL" id="SDV49801.1"/>
    </source>
</evidence>
<dbReference type="AlphaFoldDB" id="A0A1H2PS76"/>
<evidence type="ECO:0000313" key="2">
    <source>
        <dbReference type="Proteomes" id="UP000243719"/>
    </source>
</evidence>
<dbReference type="EMBL" id="FNLO01000009">
    <property type="protein sequence ID" value="SDV49801.1"/>
    <property type="molecule type" value="Genomic_DNA"/>
</dbReference>
<dbReference type="Proteomes" id="UP000243719">
    <property type="component" value="Unassembled WGS sequence"/>
</dbReference>
<protein>
    <recommendedName>
        <fullName evidence="3">Phage protein</fullName>
    </recommendedName>
</protein>
<dbReference type="OrthoDB" id="8663464at2"/>
<reference evidence="2" key="1">
    <citation type="submission" date="2016-09" db="EMBL/GenBank/DDBJ databases">
        <authorList>
            <person name="Varghese N."/>
            <person name="Submissions S."/>
        </authorList>
    </citation>
    <scope>NUCLEOTIDE SEQUENCE [LARGE SCALE GENOMIC DNA]</scope>
    <source>
        <strain evidence="2">JS23</strain>
    </source>
</reference>
<accession>A0A1H2PS76</accession>
<gene>
    <name evidence="1" type="ORF">SAMN05216551_109148</name>
</gene>
<sequence length="128" mass="13985">MDEIDQVLVAWYEWSQRDEGVHGYPTHAASCGEYRAGRSWMSDEDYDFEIDHSLQASIGAAVEPVVMALGLDHRVAVMTAARNFVVGAASFRNPRHPERQAHDYAAAKEAMRPALVSKGLVAGAAARA</sequence>
<evidence type="ECO:0008006" key="3">
    <source>
        <dbReference type="Google" id="ProtNLM"/>
    </source>
</evidence>
<organism evidence="1 2">
    <name type="scientific">Chitinasiproducens palmae</name>
    <dbReference type="NCBI Taxonomy" id="1770053"/>
    <lineage>
        <taxon>Bacteria</taxon>
        <taxon>Pseudomonadati</taxon>
        <taxon>Pseudomonadota</taxon>
        <taxon>Betaproteobacteria</taxon>
        <taxon>Burkholderiales</taxon>
        <taxon>Burkholderiaceae</taxon>
        <taxon>Chitinasiproducens</taxon>
    </lineage>
</organism>